<dbReference type="KEGG" id="lrg:LRHM_0625"/>
<organism evidence="1 2">
    <name type="scientific">Lacticaseibacillus rhamnosus (strain ATCC 53103 / LMG 18243 / GG)</name>
    <name type="common">Lactobacillus rhamnosus</name>
    <dbReference type="NCBI Taxonomy" id="568703"/>
    <lineage>
        <taxon>Bacteria</taxon>
        <taxon>Bacillati</taxon>
        <taxon>Bacillota</taxon>
        <taxon>Bacilli</taxon>
        <taxon>Lactobacillales</taxon>
        <taxon>Lactobacillaceae</taxon>
        <taxon>Lacticaseibacillus</taxon>
    </lineage>
</organism>
<dbReference type="EMBL" id="AP011548">
    <property type="protein sequence ID" value="BAI41152.1"/>
    <property type="molecule type" value="Genomic_DNA"/>
</dbReference>
<accession>A0A7S7JIJ5</accession>
<name>A0A7S7JIJ5_LACRG</name>
<proteinExistence type="predicted"/>
<dbReference type="RefSeq" id="WP_014569233.1">
    <property type="nucleotide sequence ID" value="NC_013198.1"/>
</dbReference>
<dbReference type="Proteomes" id="UP000002067">
    <property type="component" value="Chromosome"/>
</dbReference>
<protein>
    <submittedName>
        <fullName evidence="1">Uncharacterized protein</fullName>
    </submittedName>
</protein>
<reference evidence="1 2" key="1">
    <citation type="journal article" date="2009" name="J. Bacteriol.">
        <title>Complete genome sequence of the probiotic Lactobacillus rhamnosus ATCC 53103.</title>
        <authorList>
            <person name="Morita H."/>
            <person name="Toh H."/>
            <person name="Oshima K."/>
            <person name="Murakami M."/>
            <person name="Taylor T.D."/>
            <person name="Igimi S."/>
            <person name="Hattori M."/>
        </authorList>
    </citation>
    <scope>NUCLEOTIDE SEQUENCE [LARGE SCALE GENOMIC DNA]</scope>
    <source>
        <strain evidence="2">ATCC 53103 / LMG 18243 / GG [Tokyo]</strain>
    </source>
</reference>
<evidence type="ECO:0000313" key="1">
    <source>
        <dbReference type="EMBL" id="BAI41152.1"/>
    </source>
</evidence>
<dbReference type="KEGG" id="lrh:LGG_00646"/>
<gene>
    <name evidence="1" type="ordered locus">LRHM_0625</name>
</gene>
<dbReference type="AlphaFoldDB" id="A0A7S7JIJ5"/>
<evidence type="ECO:0000313" key="2">
    <source>
        <dbReference type="Proteomes" id="UP000002067"/>
    </source>
</evidence>
<sequence>MMRHNFVETKKKAFAWAGVLTLAFSVTILPLADVQAATDSQINIVKRTSNQQVENGLNQRPAQLITDGLPNANYGYIKGNKWYFAQYISPSDVKTISEAGNLPDFLLVDNTTKFGIDLFINDLIKTLHLSSYFSGYMLYSAIFADYLTPFKKAAQEGRGIYIVTEADMTNPTAGYNYVEYRIASY</sequence>